<accession>A0ABX2W716</accession>
<organism evidence="1 2">
    <name type="scientific">Buttiauxella ferragutiae ATCC 51602</name>
    <dbReference type="NCBI Taxonomy" id="1354252"/>
    <lineage>
        <taxon>Bacteria</taxon>
        <taxon>Pseudomonadati</taxon>
        <taxon>Pseudomonadota</taxon>
        <taxon>Gammaproteobacteria</taxon>
        <taxon>Enterobacterales</taxon>
        <taxon>Enterobacteriaceae</taxon>
        <taxon>Buttiauxella</taxon>
    </lineage>
</organism>
<gene>
    <name evidence="1" type="ORF">M976_02560</name>
</gene>
<evidence type="ECO:0000313" key="2">
    <source>
        <dbReference type="Proteomes" id="UP000078407"/>
    </source>
</evidence>
<dbReference type="EMBL" id="LXEQ01000044">
    <property type="protein sequence ID" value="OAT26787.1"/>
    <property type="molecule type" value="Genomic_DNA"/>
</dbReference>
<evidence type="ECO:0008006" key="3">
    <source>
        <dbReference type="Google" id="ProtNLM"/>
    </source>
</evidence>
<reference evidence="1 2" key="1">
    <citation type="submission" date="2016-04" db="EMBL/GenBank/DDBJ databases">
        <title>ATOL: Assembling a taxonomically balanced genome-scale reconstruction of the evolutionary history of the Enterobacteriaceae.</title>
        <authorList>
            <person name="Plunkett G.III."/>
            <person name="Neeno-Eckwall E.C."/>
            <person name="Glasner J.D."/>
            <person name="Perna N.T."/>
        </authorList>
    </citation>
    <scope>NUCLEOTIDE SEQUENCE [LARGE SCALE GENOMIC DNA]</scope>
    <source>
        <strain evidence="1 2">ATCC 51602</strain>
    </source>
</reference>
<protein>
    <recommendedName>
        <fullName evidence="3">DUF1571 domain-containing protein</fullName>
    </recommendedName>
</protein>
<dbReference type="Proteomes" id="UP000078407">
    <property type="component" value="Unassembled WGS sequence"/>
</dbReference>
<comment type="caution">
    <text evidence="1">The sequence shown here is derived from an EMBL/GenBank/DDBJ whole genome shotgun (WGS) entry which is preliminary data.</text>
</comment>
<evidence type="ECO:0000313" key="1">
    <source>
        <dbReference type="EMBL" id="OAT26787.1"/>
    </source>
</evidence>
<dbReference type="Gene3D" id="2.50.20.10">
    <property type="entry name" value="Lipoprotein localisation LolA/LolB/LppX"/>
    <property type="match status" value="1"/>
</dbReference>
<keyword evidence="2" id="KW-1185">Reference proteome</keyword>
<name>A0ABX2W716_9ENTR</name>
<proteinExistence type="predicted"/>
<dbReference type="RefSeq" id="WP_064545385.1">
    <property type="nucleotide sequence ID" value="NZ_LXEQ01000044.1"/>
</dbReference>
<sequence>MLTTLLIFSFNDTAYAADKAAVAAAFSQSSAMTDPIILSLQHFEQIQSYQVTVRSRSPQDEPKIIRYSYRKPGYVRMDFTTPHSGAVLIYNPVSGKVKLWPFGLGTFPVLNLSPTDSLIQDGNGHRVDQSDLGVLLNNIRRLQHGGTTATIGDEIVAGKSTLHLSVAGPEGKTVDAVHQYEIWLDKQSGFPIKVASYAPDGKLLETVFMDAMVINIHFPSAFFAP</sequence>